<feature type="compositionally biased region" description="Low complexity" evidence="4">
    <location>
        <begin position="225"/>
        <end position="241"/>
    </location>
</feature>
<dbReference type="GO" id="GO:0090110">
    <property type="term" value="P:COPII-coated vesicle cargo loading"/>
    <property type="evidence" value="ECO:0007669"/>
    <property type="project" value="TreeGrafter"/>
</dbReference>
<feature type="domain" description="Zinc finger Sec23/Sec24-type" evidence="5">
    <location>
        <begin position="423"/>
        <end position="461"/>
    </location>
</feature>
<dbReference type="OMA" id="RLCKHGD"/>
<dbReference type="InterPro" id="IPR006895">
    <property type="entry name" value="Znf_Sec23_Sec24"/>
</dbReference>
<evidence type="ECO:0000256" key="3">
    <source>
        <dbReference type="ARBA" id="ARBA00022927"/>
    </source>
</evidence>
<dbReference type="InterPro" id="IPR006900">
    <property type="entry name" value="Sec23/24_helical_dom"/>
</dbReference>
<evidence type="ECO:0000256" key="4">
    <source>
        <dbReference type="SAM" id="MobiDB-lite"/>
    </source>
</evidence>
<dbReference type="InterPro" id="IPR012990">
    <property type="entry name" value="Beta-sandwich_Sec23_24"/>
</dbReference>
<feature type="compositionally biased region" description="Pro residues" evidence="4">
    <location>
        <begin position="94"/>
        <end position="105"/>
    </location>
</feature>
<dbReference type="Gene3D" id="2.30.30.380">
    <property type="entry name" value="Zn-finger domain of Sec23/24"/>
    <property type="match status" value="1"/>
</dbReference>
<reference evidence="9" key="1">
    <citation type="submission" date="2015-04" db="UniProtKB">
        <authorList>
            <consortium name="EnsemblPlants"/>
        </authorList>
    </citation>
    <scope>IDENTIFICATION</scope>
</reference>
<dbReference type="SUPFAM" id="SSF81995">
    <property type="entry name" value="beta-sandwich domain of Sec23/24"/>
    <property type="match status" value="1"/>
</dbReference>
<dbReference type="STRING" id="4537.A0A0E0MLX5"/>
<dbReference type="InterPro" id="IPR036174">
    <property type="entry name" value="Znf_Sec23_Sec24_sf"/>
</dbReference>
<protein>
    <recommendedName>
        <fullName evidence="11">Zinc finger Sec23/Sec24-type domain-containing protein</fullName>
    </recommendedName>
</protein>
<dbReference type="HOGENOM" id="CLU_004589_1_2_1"/>
<evidence type="ECO:0000256" key="1">
    <source>
        <dbReference type="ARBA" id="ARBA00008334"/>
    </source>
</evidence>
<evidence type="ECO:0000259" key="8">
    <source>
        <dbReference type="Pfam" id="PF08033"/>
    </source>
</evidence>
<reference evidence="9" key="2">
    <citation type="submission" date="2018-05" db="EMBL/GenBank/DDBJ databases">
        <title>OpunRS2 (Oryza punctata Reference Sequence Version 2).</title>
        <authorList>
            <person name="Zhang J."/>
            <person name="Kudrna D."/>
            <person name="Lee S."/>
            <person name="Talag J."/>
            <person name="Welchert J."/>
            <person name="Wing R.A."/>
        </authorList>
    </citation>
    <scope>NUCLEOTIDE SEQUENCE [LARGE SCALE GENOMIC DNA]</scope>
</reference>
<dbReference type="SUPFAM" id="SSF53300">
    <property type="entry name" value="vWA-like"/>
    <property type="match status" value="2"/>
</dbReference>
<feature type="domain" description="Sec23/Sec24 trunk" evidence="6">
    <location>
        <begin position="498"/>
        <end position="539"/>
    </location>
</feature>
<evidence type="ECO:0000313" key="10">
    <source>
        <dbReference type="Proteomes" id="UP000026962"/>
    </source>
</evidence>
<dbReference type="Pfam" id="PF04811">
    <property type="entry name" value="Sec23_trunk"/>
    <property type="match status" value="3"/>
</dbReference>
<keyword evidence="10" id="KW-1185">Reference proteome</keyword>
<evidence type="ECO:0000256" key="2">
    <source>
        <dbReference type="ARBA" id="ARBA00022448"/>
    </source>
</evidence>
<dbReference type="SUPFAM" id="SSF81811">
    <property type="entry name" value="Helical domain of Sec23/24"/>
    <property type="match status" value="1"/>
</dbReference>
<evidence type="ECO:0000259" key="5">
    <source>
        <dbReference type="Pfam" id="PF04810"/>
    </source>
</evidence>
<dbReference type="InterPro" id="IPR029006">
    <property type="entry name" value="ADF-H/Gelsolin-like_dom_sf"/>
</dbReference>
<evidence type="ECO:0000259" key="7">
    <source>
        <dbReference type="Pfam" id="PF04815"/>
    </source>
</evidence>
<feature type="region of interest" description="Disordered" evidence="4">
    <location>
        <begin position="314"/>
        <end position="334"/>
    </location>
</feature>
<accession>A0A0E0MLX5</accession>
<dbReference type="Gene3D" id="1.20.120.730">
    <property type="entry name" value="Sec23/Sec24 helical domain"/>
    <property type="match status" value="1"/>
</dbReference>
<dbReference type="SUPFAM" id="SSF82754">
    <property type="entry name" value="C-terminal, gelsolin-like domain of Sec23/24"/>
    <property type="match status" value="1"/>
</dbReference>
<dbReference type="GO" id="GO:0006886">
    <property type="term" value="P:intracellular protein transport"/>
    <property type="evidence" value="ECO:0007669"/>
    <property type="project" value="InterPro"/>
</dbReference>
<proteinExistence type="inferred from homology"/>
<keyword evidence="2" id="KW-0813">Transport</keyword>
<dbReference type="eggNOG" id="KOG1984">
    <property type="taxonomic scope" value="Eukaryota"/>
</dbReference>
<dbReference type="InterPro" id="IPR036465">
    <property type="entry name" value="vWFA_dom_sf"/>
</dbReference>
<feature type="domain" description="Sec23/Sec24 beta-sandwich" evidence="8">
    <location>
        <begin position="908"/>
        <end position="992"/>
    </location>
</feature>
<dbReference type="Pfam" id="PF04815">
    <property type="entry name" value="Sec23_helical"/>
    <property type="match status" value="1"/>
</dbReference>
<feature type="domain" description="Sec23/Sec24 trunk" evidence="6">
    <location>
        <begin position="802"/>
        <end position="903"/>
    </location>
</feature>
<dbReference type="GO" id="GO:0000149">
    <property type="term" value="F:SNARE binding"/>
    <property type="evidence" value="ECO:0007669"/>
    <property type="project" value="TreeGrafter"/>
</dbReference>
<dbReference type="Gramene" id="OPUNC12G09320.1">
    <property type="protein sequence ID" value="OPUNC12G09320.1"/>
    <property type="gene ID" value="OPUNC12G09320"/>
</dbReference>
<feature type="compositionally biased region" description="Pro residues" evidence="4">
    <location>
        <begin position="40"/>
        <end position="49"/>
    </location>
</feature>
<dbReference type="GO" id="GO:0008270">
    <property type="term" value="F:zinc ion binding"/>
    <property type="evidence" value="ECO:0007669"/>
    <property type="project" value="InterPro"/>
</dbReference>
<sequence length="1279" mass="137939">MASPSRPPPPFAPQNPTPGPNPAAAAALPASFSNLHISRAPPPFPPPGGNGPVPSSSIRAPQAPPSGARPFPGSPPPPSQPPPPFARPAAPVQQQPPPFGGPPGVMPSQLQQRPAFGGPPSGPPPAQAQRTPFGGPPSAMSQPPPFGGPPAAAGSSQTTPFSGPTVAATQPPPFGRPSSAAAAAALSAPFAAAQPSPFGGPPGAAAQQASAGGLRPPYGGPPAPSQQVPFGGPPQFGVPRPGTQPPPFGAQAAPASQPPPFMGVPGNAPPFRPPAWQGQARPGAMSAGMQPMPGGMLPNSLGQGMPSTPTMPYSPHAGAQVSTPSKIDPNQIPRPMPETSVVIFETRQGGQAAVPPAASSEFIVKDTGNCNPRLMRCTLNQIPCTGDILTTSAMPLALMVQPFALPHPSEEPIQLVDFGGMGPIRCSRCKAYINPFMRFIDQGKHFVCNLCGFSNDTPREYLCNLGPDGRRRDADDRPELCRGTVEFIASKEFLVRDPMPAVYFFLIDVAMNAIQTGATAAACSAISQALSDLPPLNKTKLSHLLTLYVVVRYGRMRDPHSLIPSSDLLVILYIINLGKSEYISNGSVQESVTNFEITFGMIMIIGMGTSPVRKRGWQVGLILSPWDVSLLNDNAGRPTSSCASPLVSLRASIIRGLELARFMWRTCRACIHVDWQEGPRTMVGIATFDSAIHFYSLKRDQQQPLMLIVPDIQDVYTPLQTDLILPISECRENLEQLLESIPNMFENNRVADSAFGAAMKASFLAMKSTGGKLLVFQSGKCPFYTPGFLFLSKMHPQTTKPVLPSVGIGSLSAREAEGRSNISTGDKEAHKLLQPVDKTLKTMALEFAEYQVCVDVFLTTQSYVDISSISVVPSTTGGRVYYYYPFSALSDPAKLFNDLRWNISRPQGFEAVMRVRCSQGLQVQDYSGNFCRRVPTDIDLPAIDSDKTIMVTFKHDDKLQENSECAFQCALLYTTVYGQRRIRVINLSLSCTNVLSNLFRYADLETQFTYVVKQAANAIPSTPLSQVRDQVTSTCINILQSYRKHCASVSSSGQLILPEALKLLPLYTLALIKSVGLRTDGRLDDRSYWVSTVSSISVLLAIPLVFPRMIALHDLTSRSDNDSLIPNPLTLNSENTLDFGIYLLENGEDGFVYVGNAVNHVTLEQIFGVSSLAGVPNQLVLEQYDNELSRKVNEVVNEIRRQRCSYLRYSLQVLNYVDDIGTFSPVTFFKLSCRLRLCKHGDPSGDFFRSLLVEDKAPGGLSYVEFLVHVHRQIQSKMT</sequence>
<dbReference type="InterPro" id="IPR006896">
    <property type="entry name" value="Sec23/24_trunk_dom"/>
</dbReference>
<dbReference type="GO" id="GO:0030127">
    <property type="term" value="C:COPII vesicle coat"/>
    <property type="evidence" value="ECO:0007669"/>
    <property type="project" value="InterPro"/>
</dbReference>
<feature type="region of interest" description="Disordered" evidence="4">
    <location>
        <begin position="1"/>
        <end position="260"/>
    </location>
</feature>
<feature type="compositionally biased region" description="Pro residues" evidence="4">
    <location>
        <begin position="72"/>
        <end position="86"/>
    </location>
</feature>
<evidence type="ECO:0008006" key="11">
    <source>
        <dbReference type="Google" id="ProtNLM"/>
    </source>
</evidence>
<dbReference type="SUPFAM" id="SSF82919">
    <property type="entry name" value="Zn-finger domain of Sec23/24"/>
    <property type="match status" value="1"/>
</dbReference>
<dbReference type="PANTHER" id="PTHR13803">
    <property type="entry name" value="SEC24-RELATED PROTEIN"/>
    <property type="match status" value="1"/>
</dbReference>
<feature type="compositionally biased region" description="Pro residues" evidence="4">
    <location>
        <begin position="1"/>
        <end position="21"/>
    </location>
</feature>
<comment type="similarity">
    <text evidence="1">Belongs to the SEC23/SEC24 family. SEC24 subfamily.</text>
</comment>
<dbReference type="InterPro" id="IPR036180">
    <property type="entry name" value="Gelsolin-like_dom_sf"/>
</dbReference>
<dbReference type="Gene3D" id="3.40.50.410">
    <property type="entry name" value="von Willebrand factor, type A domain"/>
    <property type="match status" value="2"/>
</dbReference>
<dbReference type="GO" id="GO:0070971">
    <property type="term" value="C:endoplasmic reticulum exit site"/>
    <property type="evidence" value="ECO:0007669"/>
    <property type="project" value="TreeGrafter"/>
</dbReference>
<dbReference type="AlphaFoldDB" id="A0A0E0MLX5"/>
<feature type="domain" description="Sec23/Sec24 helical" evidence="7">
    <location>
        <begin position="1003"/>
        <end position="1099"/>
    </location>
</feature>
<keyword evidence="3" id="KW-0653">Protein transport</keyword>
<name>A0A0E0MLX5_ORYPU</name>
<feature type="compositionally biased region" description="Low complexity" evidence="4">
    <location>
        <begin position="22"/>
        <end position="33"/>
    </location>
</feature>
<dbReference type="Proteomes" id="UP000026962">
    <property type="component" value="Chromosome 12"/>
</dbReference>
<dbReference type="PANTHER" id="PTHR13803:SF4">
    <property type="entry name" value="SECRETORY 24CD, ISOFORM C"/>
    <property type="match status" value="1"/>
</dbReference>
<feature type="compositionally biased region" description="Low complexity" evidence="4">
    <location>
        <begin position="176"/>
        <end position="213"/>
    </location>
</feature>
<dbReference type="Pfam" id="PF08033">
    <property type="entry name" value="Sec23_BS"/>
    <property type="match status" value="1"/>
</dbReference>
<dbReference type="Pfam" id="PF04810">
    <property type="entry name" value="zf-Sec23_Sec24"/>
    <property type="match status" value="1"/>
</dbReference>
<dbReference type="Gene3D" id="3.40.20.10">
    <property type="entry name" value="Severin"/>
    <property type="match status" value="1"/>
</dbReference>
<feature type="domain" description="Sec23/Sec24 trunk" evidence="6">
    <location>
        <begin position="678"/>
        <end position="787"/>
    </location>
</feature>
<dbReference type="InterPro" id="IPR036175">
    <property type="entry name" value="Sec23/24_helical_dom_sf"/>
</dbReference>
<dbReference type="Gene3D" id="2.60.40.1670">
    <property type="entry name" value="beta-sandwich domain of Sec23/24"/>
    <property type="match status" value="2"/>
</dbReference>
<dbReference type="InterPro" id="IPR050550">
    <property type="entry name" value="SEC23_SEC24_subfamily"/>
</dbReference>
<evidence type="ECO:0000259" key="6">
    <source>
        <dbReference type="Pfam" id="PF04811"/>
    </source>
</evidence>
<evidence type="ECO:0000313" key="9">
    <source>
        <dbReference type="EnsemblPlants" id="OPUNC12G09320.1"/>
    </source>
</evidence>
<dbReference type="EnsemblPlants" id="OPUNC12G09320.1">
    <property type="protein sequence ID" value="OPUNC12G09320.1"/>
    <property type="gene ID" value="OPUNC12G09320"/>
</dbReference>
<organism evidence="9">
    <name type="scientific">Oryza punctata</name>
    <name type="common">Red rice</name>
    <dbReference type="NCBI Taxonomy" id="4537"/>
    <lineage>
        <taxon>Eukaryota</taxon>
        <taxon>Viridiplantae</taxon>
        <taxon>Streptophyta</taxon>
        <taxon>Embryophyta</taxon>
        <taxon>Tracheophyta</taxon>
        <taxon>Spermatophyta</taxon>
        <taxon>Magnoliopsida</taxon>
        <taxon>Liliopsida</taxon>
        <taxon>Poales</taxon>
        <taxon>Poaceae</taxon>
        <taxon>BOP clade</taxon>
        <taxon>Oryzoideae</taxon>
        <taxon>Oryzeae</taxon>
        <taxon>Oryzinae</taxon>
        <taxon>Oryza</taxon>
    </lineage>
</organism>